<evidence type="ECO:0000259" key="4">
    <source>
        <dbReference type="Pfam" id="PF13439"/>
    </source>
</evidence>
<dbReference type="STRING" id="882083.SacmaDRAFT_0911"/>
<evidence type="ECO:0000313" key="6">
    <source>
        <dbReference type="Proteomes" id="UP000004926"/>
    </source>
</evidence>
<keyword evidence="1" id="KW-0328">Glycosyltransferase</keyword>
<dbReference type="Gene3D" id="3.40.50.2000">
    <property type="entry name" value="Glycogen Phosphorylase B"/>
    <property type="match status" value="2"/>
</dbReference>
<protein>
    <submittedName>
        <fullName evidence="5">Glycosyltransferase</fullName>
    </submittedName>
</protein>
<dbReference type="GO" id="GO:0016757">
    <property type="term" value="F:glycosyltransferase activity"/>
    <property type="evidence" value="ECO:0007669"/>
    <property type="project" value="UniProtKB-KW"/>
</dbReference>
<keyword evidence="2 5" id="KW-0808">Transferase</keyword>
<accession>H5X9A2</accession>
<dbReference type="GO" id="GO:0009103">
    <property type="term" value="P:lipopolysaccharide biosynthetic process"/>
    <property type="evidence" value="ECO:0007669"/>
    <property type="project" value="TreeGrafter"/>
</dbReference>
<dbReference type="eggNOG" id="COG0438">
    <property type="taxonomic scope" value="Bacteria"/>
</dbReference>
<dbReference type="Pfam" id="PF13439">
    <property type="entry name" value="Glyco_transf_4"/>
    <property type="match status" value="1"/>
</dbReference>
<evidence type="ECO:0000256" key="1">
    <source>
        <dbReference type="ARBA" id="ARBA00022676"/>
    </source>
</evidence>
<dbReference type="PANTHER" id="PTHR46401:SF2">
    <property type="entry name" value="GLYCOSYLTRANSFERASE WBBK-RELATED"/>
    <property type="match status" value="1"/>
</dbReference>
<dbReference type="AlphaFoldDB" id="H5X9A2"/>
<dbReference type="Proteomes" id="UP000004926">
    <property type="component" value="Chromosome"/>
</dbReference>
<dbReference type="InterPro" id="IPR028098">
    <property type="entry name" value="Glyco_trans_4-like_N"/>
</dbReference>
<gene>
    <name evidence="5" type="ORF">SacmaDRAFT_0911</name>
</gene>
<dbReference type="Pfam" id="PF00534">
    <property type="entry name" value="Glycos_transf_1"/>
    <property type="match status" value="1"/>
</dbReference>
<evidence type="ECO:0000256" key="2">
    <source>
        <dbReference type="ARBA" id="ARBA00022679"/>
    </source>
</evidence>
<evidence type="ECO:0000313" key="5">
    <source>
        <dbReference type="EMBL" id="EHR49204.1"/>
    </source>
</evidence>
<feature type="domain" description="Glycosyl transferase family 1" evidence="3">
    <location>
        <begin position="178"/>
        <end position="334"/>
    </location>
</feature>
<reference evidence="5 6" key="1">
    <citation type="journal article" date="2012" name="Stand. Genomic Sci.">
        <title>Genome sequence of the ocean sediment bacterium Saccharomonospora marina type strain (XMU15(T)).</title>
        <authorList>
            <person name="Klenk H.P."/>
            <person name="Lu M."/>
            <person name="Lucas S."/>
            <person name="Lapidus A."/>
            <person name="Copeland A."/>
            <person name="Pitluck S."/>
            <person name="Goodwin L.A."/>
            <person name="Han C."/>
            <person name="Tapia R."/>
            <person name="Brambilla E.M."/>
            <person name="Potter G."/>
            <person name="Land M."/>
            <person name="Ivanova N."/>
            <person name="Rohde M."/>
            <person name="Goker M."/>
            <person name="Detter J.C."/>
            <person name="Li W.J."/>
            <person name="Kyrpides N.C."/>
            <person name="Woyke T."/>
        </authorList>
    </citation>
    <scope>NUCLEOTIDE SEQUENCE [LARGE SCALE GENOMIC DNA]</scope>
    <source>
        <strain evidence="5 6">XMU15</strain>
    </source>
</reference>
<proteinExistence type="predicted"/>
<evidence type="ECO:0000259" key="3">
    <source>
        <dbReference type="Pfam" id="PF00534"/>
    </source>
</evidence>
<dbReference type="CDD" id="cd03809">
    <property type="entry name" value="GT4_MtfB-like"/>
    <property type="match status" value="1"/>
</dbReference>
<sequence length="356" mass="36858">MVAEQLLAPVPGGTGRYTAELLRALAHTVPPGWTLSSVVANHRDVERARVAGVRGPRVLPVPPRALVAAWQAGLPLWPGGAAVHAPTPLAPPKARRGGTLSVTVHDTVPWTHPGTLTPRGARWHRAVIRRAALRADALVVPTKAVATELAQYVEACAAVHVIGHGVSELGPPAAMDLPDKYVLAVSTIEPRKGIDVLVEAMALLRASGQQVPLLLAGQPGWGGLDPVRLAREHGLPQDAVRVLGRVTDAELAAVLRGARVVAAPSLAEGFGLVVLEAMAAGAPVVHSDAPALVEVAGGAAVVVPRGDARALAASLREVLGSPARAAELAAAGRARAAEFRWHDAARRVWALHADVS</sequence>
<organism evidence="5 6">
    <name type="scientific">Saccharomonospora marina XMU15</name>
    <dbReference type="NCBI Taxonomy" id="882083"/>
    <lineage>
        <taxon>Bacteria</taxon>
        <taxon>Bacillati</taxon>
        <taxon>Actinomycetota</taxon>
        <taxon>Actinomycetes</taxon>
        <taxon>Pseudonocardiales</taxon>
        <taxon>Pseudonocardiaceae</taxon>
        <taxon>Saccharomonospora</taxon>
    </lineage>
</organism>
<dbReference type="InterPro" id="IPR001296">
    <property type="entry name" value="Glyco_trans_1"/>
</dbReference>
<dbReference type="PANTHER" id="PTHR46401">
    <property type="entry name" value="GLYCOSYLTRANSFERASE WBBK-RELATED"/>
    <property type="match status" value="1"/>
</dbReference>
<dbReference type="EMBL" id="CM001439">
    <property type="protein sequence ID" value="EHR49204.1"/>
    <property type="molecule type" value="Genomic_DNA"/>
</dbReference>
<name>H5X9A2_9PSEU</name>
<keyword evidence="6" id="KW-1185">Reference proteome</keyword>
<dbReference type="HOGENOM" id="CLU_009583_27_6_11"/>
<feature type="domain" description="Glycosyltransferase subfamily 4-like N-terminal" evidence="4">
    <location>
        <begin position="11"/>
        <end position="166"/>
    </location>
</feature>
<dbReference type="SUPFAM" id="SSF53756">
    <property type="entry name" value="UDP-Glycosyltransferase/glycogen phosphorylase"/>
    <property type="match status" value="1"/>
</dbReference>